<reference evidence="6 7" key="1">
    <citation type="submission" date="2017-05" db="EMBL/GenBank/DDBJ databases">
        <authorList>
            <person name="Varghese N."/>
            <person name="Submissions S."/>
        </authorList>
    </citation>
    <scope>NUCLEOTIDE SEQUENCE [LARGE SCALE GENOMIC DNA]</scope>
    <source>
        <strain evidence="6 7">DSM 21342</strain>
    </source>
</reference>
<sequence length="264" mass="29193">MIDLISSTHNPKIKNVLKLQEKSSERRNQNLIVFEGNRELGLAISAGFKIRTLFVCPEIWGDEKIEGVAQRDIFYISKDVFDKIAYREGSDGLVIVAEPKYLSLDTLVLNKTPFLIILEAVEKPGNLGAILRTADAAQVDAVIVCDPKTDIYNPNAIRSSVGCAFTTQIVASTSEEVLHWLKTKNIKSYAAALTAKEFYHETDLASACAIVMGTEATGLSEKWLNEADQQIKIPMRGQIDSLNVSTSTAILAFEAMRQRGFHND</sequence>
<name>A0A521CPA6_9SPHI</name>
<dbReference type="Proteomes" id="UP000315971">
    <property type="component" value="Unassembled WGS sequence"/>
</dbReference>
<dbReference type="InterPro" id="IPR001537">
    <property type="entry name" value="SpoU_MeTrfase"/>
</dbReference>
<evidence type="ECO:0000256" key="3">
    <source>
        <dbReference type="ARBA" id="ARBA00022679"/>
    </source>
</evidence>
<feature type="domain" description="MRM3-like substrate binding" evidence="5">
    <location>
        <begin position="10"/>
        <end position="94"/>
    </location>
</feature>
<dbReference type="GO" id="GO:0032259">
    <property type="term" value="P:methylation"/>
    <property type="evidence" value="ECO:0007669"/>
    <property type="project" value="UniProtKB-KW"/>
</dbReference>
<dbReference type="Gene3D" id="3.30.1330.30">
    <property type="match status" value="1"/>
</dbReference>
<dbReference type="InterPro" id="IPR029064">
    <property type="entry name" value="Ribosomal_eL30-like_sf"/>
</dbReference>
<dbReference type="SUPFAM" id="SSF55315">
    <property type="entry name" value="L30e-like"/>
    <property type="match status" value="1"/>
</dbReference>
<keyword evidence="3 6" id="KW-0808">Transferase</keyword>
<organism evidence="6 7">
    <name type="scientific">Solitalea koreensis</name>
    <dbReference type="NCBI Taxonomy" id="543615"/>
    <lineage>
        <taxon>Bacteria</taxon>
        <taxon>Pseudomonadati</taxon>
        <taxon>Bacteroidota</taxon>
        <taxon>Sphingobacteriia</taxon>
        <taxon>Sphingobacteriales</taxon>
        <taxon>Sphingobacteriaceae</taxon>
        <taxon>Solitalea</taxon>
    </lineage>
</organism>
<dbReference type="GO" id="GO:0003723">
    <property type="term" value="F:RNA binding"/>
    <property type="evidence" value="ECO:0007669"/>
    <property type="project" value="InterPro"/>
</dbReference>
<evidence type="ECO:0000259" key="4">
    <source>
        <dbReference type="Pfam" id="PF00588"/>
    </source>
</evidence>
<evidence type="ECO:0000256" key="1">
    <source>
        <dbReference type="ARBA" id="ARBA00007228"/>
    </source>
</evidence>
<dbReference type="SUPFAM" id="SSF75217">
    <property type="entry name" value="alpha/beta knot"/>
    <property type="match status" value="1"/>
</dbReference>
<dbReference type="InterPro" id="IPR029026">
    <property type="entry name" value="tRNA_m1G_MTases_N"/>
</dbReference>
<evidence type="ECO:0000259" key="5">
    <source>
        <dbReference type="Pfam" id="PF22435"/>
    </source>
</evidence>
<dbReference type="GO" id="GO:0008173">
    <property type="term" value="F:RNA methyltransferase activity"/>
    <property type="evidence" value="ECO:0007669"/>
    <property type="project" value="InterPro"/>
</dbReference>
<dbReference type="PANTHER" id="PTHR43191:SF2">
    <property type="entry name" value="RRNA METHYLTRANSFERASE 3, MITOCHONDRIAL"/>
    <property type="match status" value="1"/>
</dbReference>
<evidence type="ECO:0000313" key="6">
    <source>
        <dbReference type="EMBL" id="SMO60581.1"/>
    </source>
</evidence>
<evidence type="ECO:0000313" key="7">
    <source>
        <dbReference type="Proteomes" id="UP000315971"/>
    </source>
</evidence>
<evidence type="ECO:0000256" key="2">
    <source>
        <dbReference type="ARBA" id="ARBA00022603"/>
    </source>
</evidence>
<protein>
    <submittedName>
        <fullName evidence="6">RNA methyltransferase, TrmH family</fullName>
    </submittedName>
</protein>
<proteinExistence type="inferred from homology"/>
<comment type="similarity">
    <text evidence="1">Belongs to the class IV-like SAM-binding methyltransferase superfamily. RNA methyltransferase TrmH family.</text>
</comment>
<accession>A0A521CPA6</accession>
<keyword evidence="2 6" id="KW-0489">Methyltransferase</keyword>
<dbReference type="GO" id="GO:0006396">
    <property type="term" value="P:RNA processing"/>
    <property type="evidence" value="ECO:0007669"/>
    <property type="project" value="InterPro"/>
</dbReference>
<dbReference type="EMBL" id="FXSZ01000004">
    <property type="protein sequence ID" value="SMO60581.1"/>
    <property type="molecule type" value="Genomic_DNA"/>
</dbReference>
<feature type="domain" description="tRNA/rRNA methyltransferase SpoU type" evidence="4">
    <location>
        <begin position="114"/>
        <end position="252"/>
    </location>
</feature>
<dbReference type="PANTHER" id="PTHR43191">
    <property type="entry name" value="RRNA METHYLTRANSFERASE 3"/>
    <property type="match status" value="1"/>
</dbReference>
<dbReference type="AlphaFoldDB" id="A0A521CPA6"/>
<dbReference type="RefSeq" id="WP_185955228.1">
    <property type="nucleotide sequence ID" value="NZ_FXSZ01000004.1"/>
</dbReference>
<dbReference type="InterPro" id="IPR051259">
    <property type="entry name" value="rRNA_Methyltransferase"/>
</dbReference>
<keyword evidence="7" id="KW-1185">Reference proteome</keyword>
<gene>
    <name evidence="6" type="ORF">SAMN06265350_104203</name>
</gene>
<dbReference type="Gene3D" id="3.40.1280.10">
    <property type="match status" value="1"/>
</dbReference>
<dbReference type="InterPro" id="IPR029028">
    <property type="entry name" value="Alpha/beta_knot_MTases"/>
</dbReference>
<dbReference type="CDD" id="cd18104">
    <property type="entry name" value="SpoU-like_RNA-MTase"/>
    <property type="match status" value="1"/>
</dbReference>
<dbReference type="Pfam" id="PF22435">
    <property type="entry name" value="MRM3-like_sub_bind"/>
    <property type="match status" value="1"/>
</dbReference>
<dbReference type="InterPro" id="IPR053888">
    <property type="entry name" value="MRM3-like_sub_bind"/>
</dbReference>
<dbReference type="Pfam" id="PF00588">
    <property type="entry name" value="SpoU_methylase"/>
    <property type="match status" value="1"/>
</dbReference>